<dbReference type="PANTHER" id="PTHR33240">
    <property type="entry name" value="OS08G0508500 PROTEIN"/>
    <property type="match status" value="1"/>
</dbReference>
<organism evidence="2 3">
    <name type="scientific">Nicotiana sylvestris</name>
    <name type="common">Wood tobacco</name>
    <name type="synonym">South American tobacco</name>
    <dbReference type="NCBI Taxonomy" id="4096"/>
    <lineage>
        <taxon>Eukaryota</taxon>
        <taxon>Viridiplantae</taxon>
        <taxon>Streptophyta</taxon>
        <taxon>Embryophyta</taxon>
        <taxon>Tracheophyta</taxon>
        <taxon>Spermatophyta</taxon>
        <taxon>Magnoliopsida</taxon>
        <taxon>eudicotyledons</taxon>
        <taxon>Gunneridae</taxon>
        <taxon>Pentapetalae</taxon>
        <taxon>asterids</taxon>
        <taxon>lamiids</taxon>
        <taxon>Solanales</taxon>
        <taxon>Solanaceae</taxon>
        <taxon>Nicotianoideae</taxon>
        <taxon>Nicotianeae</taxon>
        <taxon>Nicotiana</taxon>
    </lineage>
</organism>
<dbReference type="PANTHER" id="PTHR33240:SF8">
    <property type="entry name" value="OS03G0439900 PROTEIN"/>
    <property type="match status" value="1"/>
</dbReference>
<name>A0A1U7W4F3_NICSY</name>
<dbReference type="InterPro" id="IPR021109">
    <property type="entry name" value="Peptidase_aspartic_dom_sf"/>
</dbReference>
<dbReference type="GeneID" id="104223703"/>
<evidence type="ECO:0000313" key="3">
    <source>
        <dbReference type="RefSeq" id="XP_009773478.1"/>
    </source>
</evidence>
<dbReference type="eggNOG" id="KOG0017">
    <property type="taxonomic scope" value="Eukaryota"/>
</dbReference>
<feature type="domain" description="Peptidase A2B Ty3 transposon peptidase" evidence="1">
    <location>
        <begin position="43"/>
        <end position="145"/>
    </location>
</feature>
<dbReference type="Proteomes" id="UP000189701">
    <property type="component" value="Unplaced"/>
</dbReference>
<keyword evidence="2" id="KW-1185">Reference proteome</keyword>
<accession>A0A1U7W4F3</accession>
<dbReference type="Gene3D" id="2.40.70.10">
    <property type="entry name" value="Acid Proteases"/>
    <property type="match status" value="1"/>
</dbReference>
<proteinExistence type="predicted"/>
<dbReference type="CDD" id="cd00303">
    <property type="entry name" value="retropepsin_like"/>
    <property type="match status" value="1"/>
</dbReference>
<evidence type="ECO:0000313" key="2">
    <source>
        <dbReference type="Proteomes" id="UP000189701"/>
    </source>
</evidence>
<reference evidence="3" key="2">
    <citation type="submission" date="2025-08" db="UniProtKB">
        <authorList>
            <consortium name="RefSeq"/>
        </authorList>
    </citation>
    <scope>IDENTIFICATION</scope>
    <source>
        <tissue evidence="3">Leaf</tissue>
    </source>
</reference>
<dbReference type="RefSeq" id="XP_009773478.1">
    <property type="nucleotide sequence ID" value="XM_009775176.1"/>
</dbReference>
<dbReference type="KEGG" id="nsy:104223703"/>
<dbReference type="AlphaFoldDB" id="A0A1U7W4F3"/>
<evidence type="ECO:0000259" key="1">
    <source>
        <dbReference type="Pfam" id="PF12384"/>
    </source>
</evidence>
<reference evidence="2" key="1">
    <citation type="journal article" date="2013" name="Genome Biol.">
        <title>Reference genomes and transcriptomes of Nicotiana sylvestris and Nicotiana tomentosiformis.</title>
        <authorList>
            <person name="Sierro N."/>
            <person name="Battey J.N."/>
            <person name="Ouadi S."/>
            <person name="Bovet L."/>
            <person name="Goepfert S."/>
            <person name="Bakaher N."/>
            <person name="Peitsch M.C."/>
            <person name="Ivanov N.V."/>
        </authorList>
    </citation>
    <scope>NUCLEOTIDE SEQUENCE [LARGE SCALE GENOMIC DNA]</scope>
</reference>
<gene>
    <name evidence="3" type="primary">LOC104223703</name>
</gene>
<dbReference type="InterPro" id="IPR024650">
    <property type="entry name" value="Peptidase_A2B"/>
</dbReference>
<sequence length="185" mass="20642">MYAATEGLIRGRMSEDILAFSEEDFATLARPHNDALVISFLFNNIQIKCGLVDLGSSTNIIRSKVAELLRLLDQIVPTSRILNGFNTAGEATKEDITLLVNMSGAVQDSKFHVIGGDMRYNAFLGRPWIHNMREIPSTLHQMMNFPTEDDIKIVYGEQHATKEMFVAHWEASNSIHSTSEETGGK</sequence>
<protein>
    <submittedName>
        <fullName evidence="3">Uncharacterized protein LOC104223703</fullName>
    </submittedName>
</protein>
<dbReference type="Pfam" id="PF12384">
    <property type="entry name" value="Peptidase_A2B"/>
    <property type="match status" value="1"/>
</dbReference>